<dbReference type="Proteomes" id="UP000669133">
    <property type="component" value="Unassembled WGS sequence"/>
</dbReference>
<comment type="caution">
    <text evidence="2">The sequence shown here is derived from an EMBL/GenBank/DDBJ whole genome shotgun (WGS) entry which is preliminary data.</text>
</comment>
<dbReference type="GO" id="GO:0004725">
    <property type="term" value="F:protein tyrosine phosphatase activity"/>
    <property type="evidence" value="ECO:0007669"/>
    <property type="project" value="TreeGrafter"/>
</dbReference>
<dbReference type="GO" id="GO:0005634">
    <property type="term" value="C:nucleus"/>
    <property type="evidence" value="ECO:0007669"/>
    <property type="project" value="TreeGrafter"/>
</dbReference>
<accession>A0A8H8DB18</accession>
<dbReference type="PANTHER" id="PTHR10828">
    <property type="entry name" value="M-PHASE INDUCER PHOSPHATASE DUAL SPECIFICITY PHOSPHATASE CDC25"/>
    <property type="match status" value="1"/>
</dbReference>
<dbReference type="OrthoDB" id="102559at2759"/>
<dbReference type="PANTHER" id="PTHR10828:SF38">
    <property type="entry name" value="ARSENICAL-RESISTANCE PROTEIN 2-RELATED"/>
    <property type="match status" value="1"/>
</dbReference>
<dbReference type="PROSITE" id="PS50206">
    <property type="entry name" value="RHODANESE_3"/>
    <property type="match status" value="1"/>
</dbReference>
<dbReference type="AlphaFoldDB" id="A0A8H8DB18"/>
<dbReference type="RefSeq" id="XP_067547893.1">
    <property type="nucleotide sequence ID" value="XM_067692466.1"/>
</dbReference>
<proteinExistence type="predicted"/>
<keyword evidence="3" id="KW-1185">Reference proteome</keyword>
<evidence type="ECO:0000313" key="3">
    <source>
        <dbReference type="Proteomes" id="UP000669133"/>
    </source>
</evidence>
<dbReference type="GeneID" id="93652124"/>
<dbReference type="SUPFAM" id="SSF52821">
    <property type="entry name" value="Rhodanese/Cell cycle control phosphatase"/>
    <property type="match status" value="1"/>
</dbReference>
<protein>
    <submittedName>
        <fullName evidence="2">Ibp1</fullName>
    </submittedName>
</protein>
<feature type="domain" description="Rhodanese" evidence="1">
    <location>
        <begin position="29"/>
        <end position="137"/>
    </location>
</feature>
<dbReference type="InterPro" id="IPR001763">
    <property type="entry name" value="Rhodanese-like_dom"/>
</dbReference>
<name>A0A8H8DB18_9ASCO</name>
<dbReference type="GO" id="GO:0005737">
    <property type="term" value="C:cytoplasm"/>
    <property type="evidence" value="ECO:0007669"/>
    <property type="project" value="TreeGrafter"/>
</dbReference>
<sequence>MSRIHSISDLKFIKPPALYSWLTKNGTAPHGSLAIIDVRESDYVGGHIKGSWHYPAGDFYNSLPEIYDKVYTNKIHDVVFHCMLSQSRGPSATLKFLRSIDDIVDSKVKKYLQEEVHVYVLKGGFNRWQGEYGKDVSVTEGYNAELWEMNM</sequence>
<gene>
    <name evidence="2" type="ORF">I9W82_003495</name>
</gene>
<evidence type="ECO:0000259" key="1">
    <source>
        <dbReference type="PROSITE" id="PS50206"/>
    </source>
</evidence>
<dbReference type="EMBL" id="JAEOAQ010000004">
    <property type="protein sequence ID" value="KAG5418777.1"/>
    <property type="molecule type" value="Genomic_DNA"/>
</dbReference>
<dbReference type="SMART" id="SM00450">
    <property type="entry name" value="RHOD"/>
    <property type="match status" value="1"/>
</dbReference>
<reference evidence="2 3" key="1">
    <citation type="submission" date="2020-12" db="EMBL/GenBank/DDBJ databases">
        <title>Effect of drift, selection, and recombination on the evolution of hybrid genomes in Candida yeast pathogens.</title>
        <authorList>
            <person name="Mixao V."/>
            <person name="Ksiezopolska E."/>
            <person name="Saus E."/>
            <person name="Boekhout T."/>
            <person name="Gacser A."/>
            <person name="Gabaldon T."/>
        </authorList>
    </citation>
    <scope>NUCLEOTIDE SEQUENCE [LARGE SCALE GENOMIC DNA]</scope>
    <source>
        <strain evidence="2 3">BP57</strain>
    </source>
</reference>
<dbReference type="Pfam" id="PF00581">
    <property type="entry name" value="Rhodanese"/>
    <property type="match status" value="1"/>
</dbReference>
<dbReference type="InterPro" id="IPR036873">
    <property type="entry name" value="Rhodanese-like_dom_sf"/>
</dbReference>
<organism evidence="2 3">
    <name type="scientific">Candida metapsilosis</name>
    <dbReference type="NCBI Taxonomy" id="273372"/>
    <lineage>
        <taxon>Eukaryota</taxon>
        <taxon>Fungi</taxon>
        <taxon>Dikarya</taxon>
        <taxon>Ascomycota</taxon>
        <taxon>Saccharomycotina</taxon>
        <taxon>Pichiomycetes</taxon>
        <taxon>Debaryomycetaceae</taxon>
        <taxon>Candida/Lodderomyces clade</taxon>
        <taxon>Candida</taxon>
    </lineage>
</organism>
<evidence type="ECO:0000313" key="2">
    <source>
        <dbReference type="EMBL" id="KAG5418777.1"/>
    </source>
</evidence>
<dbReference type="Gene3D" id="3.40.250.10">
    <property type="entry name" value="Rhodanese-like domain"/>
    <property type="match status" value="1"/>
</dbReference>